<dbReference type="GO" id="GO:0005634">
    <property type="term" value="C:nucleus"/>
    <property type="evidence" value="ECO:0007669"/>
    <property type="project" value="UniProtKB-SubCell"/>
</dbReference>
<dbReference type="PANTHER" id="PTHR33469">
    <property type="entry name" value="PROTEIN ELF4-LIKE 4"/>
    <property type="match status" value="1"/>
</dbReference>
<keyword evidence="4" id="KW-0539">Nucleus</keyword>
<dbReference type="Gramene" id="OE9A060484T3">
    <property type="protein sequence ID" value="OE9A060484C3"/>
    <property type="gene ID" value="OE9A060484"/>
</dbReference>
<accession>A0A8S0RL04</accession>
<dbReference type="GO" id="GO:0048511">
    <property type="term" value="P:rhythmic process"/>
    <property type="evidence" value="ECO:0007669"/>
    <property type="project" value="UniProtKB-KW"/>
</dbReference>
<keyword evidence="8" id="KW-1185">Reference proteome</keyword>
<dbReference type="GO" id="GO:0042753">
    <property type="term" value="P:positive regulation of circadian rhythm"/>
    <property type="evidence" value="ECO:0007669"/>
    <property type="project" value="InterPro"/>
</dbReference>
<protein>
    <submittedName>
        <fullName evidence="7">EARLY FLOWERING 4-like</fullName>
    </submittedName>
</protein>
<keyword evidence="3" id="KW-0090">Biological rhythms</keyword>
<organism evidence="7 8">
    <name type="scientific">Olea europaea subsp. europaea</name>
    <dbReference type="NCBI Taxonomy" id="158383"/>
    <lineage>
        <taxon>Eukaryota</taxon>
        <taxon>Viridiplantae</taxon>
        <taxon>Streptophyta</taxon>
        <taxon>Embryophyta</taxon>
        <taxon>Tracheophyta</taxon>
        <taxon>Spermatophyta</taxon>
        <taxon>Magnoliopsida</taxon>
        <taxon>eudicotyledons</taxon>
        <taxon>Gunneridae</taxon>
        <taxon>Pentapetalae</taxon>
        <taxon>asterids</taxon>
        <taxon>lamiids</taxon>
        <taxon>Lamiales</taxon>
        <taxon>Oleaceae</taxon>
        <taxon>Oleeae</taxon>
        <taxon>Olea</taxon>
    </lineage>
</organism>
<dbReference type="Gramene" id="OE9A060484T2">
    <property type="protein sequence ID" value="OE9A060484C2"/>
    <property type="gene ID" value="OE9A060484"/>
</dbReference>
<dbReference type="Proteomes" id="UP000594638">
    <property type="component" value="Unassembled WGS sequence"/>
</dbReference>
<evidence type="ECO:0000256" key="5">
    <source>
        <dbReference type="SAM" id="MobiDB-lite"/>
    </source>
</evidence>
<name>A0A8S0RL04_OLEEU</name>
<dbReference type="InterPro" id="IPR009741">
    <property type="entry name" value="EARLY_FLOWERING_4_dom"/>
</dbReference>
<dbReference type="OrthoDB" id="1895690at2759"/>
<evidence type="ECO:0000256" key="4">
    <source>
        <dbReference type="ARBA" id="ARBA00023242"/>
    </source>
</evidence>
<sequence length="136" mass="14907">MDDDFQIEAAANRPNHRYNGSGGENEDGKGEASGDVEAWEILSKAFNEVQTVLNQNRVLIQQVNENHQSKTPDNLAKNVDLIKEINGNISKVLGLYSNMSTNFSSVIRQQPVIASGDGKSITLENYGNKALEDVKS</sequence>
<dbReference type="PANTHER" id="PTHR33469:SF5">
    <property type="entry name" value="PROTEIN EARLY FLOWERING 4"/>
    <property type="match status" value="1"/>
</dbReference>
<feature type="domain" description="Protein EARLY FLOWERING 4" evidence="6">
    <location>
        <begin position="34"/>
        <end position="110"/>
    </location>
</feature>
<feature type="region of interest" description="Disordered" evidence="5">
    <location>
        <begin position="1"/>
        <end position="33"/>
    </location>
</feature>
<dbReference type="EMBL" id="CACTIH010003643">
    <property type="protein sequence ID" value="CAA2980207.1"/>
    <property type="molecule type" value="Genomic_DNA"/>
</dbReference>
<comment type="caution">
    <text evidence="7">The sequence shown here is derived from an EMBL/GenBank/DDBJ whole genome shotgun (WGS) entry which is preliminary data.</text>
</comment>
<evidence type="ECO:0000256" key="3">
    <source>
        <dbReference type="ARBA" id="ARBA00023108"/>
    </source>
</evidence>
<comment type="similarity">
    <text evidence="2">Belongs to the EARLY FLOWERING 4 family.</text>
</comment>
<comment type="subcellular location">
    <subcellularLocation>
        <location evidence="1">Nucleus</location>
    </subcellularLocation>
</comment>
<proteinExistence type="inferred from homology"/>
<evidence type="ECO:0000256" key="1">
    <source>
        <dbReference type="ARBA" id="ARBA00004123"/>
    </source>
</evidence>
<evidence type="ECO:0000256" key="2">
    <source>
        <dbReference type="ARBA" id="ARBA00009514"/>
    </source>
</evidence>
<reference evidence="7 8" key="1">
    <citation type="submission" date="2019-12" db="EMBL/GenBank/DDBJ databases">
        <authorList>
            <person name="Alioto T."/>
            <person name="Alioto T."/>
            <person name="Gomez Garrido J."/>
        </authorList>
    </citation>
    <scope>NUCLEOTIDE SEQUENCE [LARGE SCALE GENOMIC DNA]</scope>
</reference>
<dbReference type="InterPro" id="IPR040462">
    <property type="entry name" value="EARLY_FLOWERING_4"/>
</dbReference>
<evidence type="ECO:0000259" key="6">
    <source>
        <dbReference type="Pfam" id="PF07011"/>
    </source>
</evidence>
<dbReference type="Pfam" id="PF07011">
    <property type="entry name" value="Elf4"/>
    <property type="match status" value="1"/>
</dbReference>
<evidence type="ECO:0000313" key="7">
    <source>
        <dbReference type="EMBL" id="CAA2980207.1"/>
    </source>
</evidence>
<evidence type="ECO:0000313" key="8">
    <source>
        <dbReference type="Proteomes" id="UP000594638"/>
    </source>
</evidence>
<dbReference type="AlphaFoldDB" id="A0A8S0RL04"/>
<dbReference type="GO" id="GO:0009649">
    <property type="term" value="P:entrainment of circadian clock"/>
    <property type="evidence" value="ECO:0007669"/>
    <property type="project" value="TreeGrafter"/>
</dbReference>
<gene>
    <name evidence="7" type="ORF">OLEA9_A060484</name>
</gene>